<dbReference type="Gene3D" id="1.10.357.10">
    <property type="entry name" value="Tetracycline Repressor, domain 2"/>
    <property type="match status" value="1"/>
</dbReference>
<feature type="compositionally biased region" description="Low complexity" evidence="5">
    <location>
        <begin position="1"/>
        <end position="15"/>
    </location>
</feature>
<comment type="caution">
    <text evidence="7">The sequence shown here is derived from an EMBL/GenBank/DDBJ whole genome shotgun (WGS) entry which is preliminary data.</text>
</comment>
<dbReference type="PANTHER" id="PTHR30055">
    <property type="entry name" value="HTH-TYPE TRANSCRIPTIONAL REGULATOR RUTR"/>
    <property type="match status" value="1"/>
</dbReference>
<dbReference type="Proteomes" id="UP001595604">
    <property type="component" value="Unassembled WGS sequence"/>
</dbReference>
<keyword evidence="1" id="KW-0805">Transcription regulation</keyword>
<name>A0ABV7ILK6_9SPHN</name>
<dbReference type="PRINTS" id="PR00455">
    <property type="entry name" value="HTHTETR"/>
</dbReference>
<reference evidence="8" key="1">
    <citation type="journal article" date="2019" name="Int. J. Syst. Evol. Microbiol.">
        <title>The Global Catalogue of Microorganisms (GCM) 10K type strain sequencing project: providing services to taxonomists for standard genome sequencing and annotation.</title>
        <authorList>
            <consortium name="The Broad Institute Genomics Platform"/>
            <consortium name="The Broad Institute Genome Sequencing Center for Infectious Disease"/>
            <person name="Wu L."/>
            <person name="Ma J."/>
        </authorList>
    </citation>
    <scope>NUCLEOTIDE SEQUENCE [LARGE SCALE GENOMIC DNA]</scope>
    <source>
        <strain evidence="8">KCTC 42984</strain>
    </source>
</reference>
<dbReference type="RefSeq" id="WP_379508947.1">
    <property type="nucleotide sequence ID" value="NZ_JBHRTQ010000004.1"/>
</dbReference>
<dbReference type="InterPro" id="IPR009057">
    <property type="entry name" value="Homeodomain-like_sf"/>
</dbReference>
<evidence type="ECO:0000256" key="5">
    <source>
        <dbReference type="SAM" id="MobiDB-lite"/>
    </source>
</evidence>
<sequence>MTQLPSSEPARAAARPVRRSQARRTADTRLALVEAAIRLLCRVGYAGTTTLAIPEEAGLSRGAFQHQFGTKAALMIEVVKHVYAEELLEYRRYFNGKPNLDLSDFPAVIWEISRRPSAIAVLEILNGCRNDPQLAEQLMPIQDEIERNSIENLMGALRINQAAPVAIDMEAAKHAVRLIVWSARGLSIMMGMGKSQAELAGSVALLESLLRSGQGEWMRVHGAPVPA</sequence>
<dbReference type="EMBL" id="JBHRTQ010000004">
    <property type="protein sequence ID" value="MFC3173566.1"/>
    <property type="molecule type" value="Genomic_DNA"/>
</dbReference>
<evidence type="ECO:0000313" key="7">
    <source>
        <dbReference type="EMBL" id="MFC3173566.1"/>
    </source>
</evidence>
<feature type="domain" description="HTH tetR-type" evidence="6">
    <location>
        <begin position="26"/>
        <end position="86"/>
    </location>
</feature>
<evidence type="ECO:0000256" key="2">
    <source>
        <dbReference type="ARBA" id="ARBA00023125"/>
    </source>
</evidence>
<proteinExistence type="predicted"/>
<evidence type="ECO:0000256" key="1">
    <source>
        <dbReference type="ARBA" id="ARBA00023015"/>
    </source>
</evidence>
<protein>
    <submittedName>
        <fullName evidence="7">TetR/AcrR family transcriptional regulator</fullName>
    </submittedName>
</protein>
<dbReference type="PROSITE" id="PS50977">
    <property type="entry name" value="HTH_TETR_2"/>
    <property type="match status" value="1"/>
</dbReference>
<feature type="DNA-binding region" description="H-T-H motif" evidence="4">
    <location>
        <begin position="49"/>
        <end position="68"/>
    </location>
</feature>
<gene>
    <name evidence="7" type="ORF">ACFOD9_04810</name>
</gene>
<feature type="region of interest" description="Disordered" evidence="5">
    <location>
        <begin position="1"/>
        <end position="22"/>
    </location>
</feature>
<evidence type="ECO:0000259" key="6">
    <source>
        <dbReference type="PROSITE" id="PS50977"/>
    </source>
</evidence>
<accession>A0ABV7ILK6</accession>
<dbReference type="InterPro" id="IPR001647">
    <property type="entry name" value="HTH_TetR"/>
</dbReference>
<dbReference type="PANTHER" id="PTHR30055:SF234">
    <property type="entry name" value="HTH-TYPE TRANSCRIPTIONAL REGULATOR BETI"/>
    <property type="match status" value="1"/>
</dbReference>
<evidence type="ECO:0000313" key="8">
    <source>
        <dbReference type="Proteomes" id="UP001595604"/>
    </source>
</evidence>
<organism evidence="7 8">
    <name type="scientific">Novosphingobium bradum</name>
    <dbReference type="NCBI Taxonomy" id="1737444"/>
    <lineage>
        <taxon>Bacteria</taxon>
        <taxon>Pseudomonadati</taxon>
        <taxon>Pseudomonadota</taxon>
        <taxon>Alphaproteobacteria</taxon>
        <taxon>Sphingomonadales</taxon>
        <taxon>Sphingomonadaceae</taxon>
        <taxon>Novosphingobium</taxon>
    </lineage>
</organism>
<evidence type="ECO:0000256" key="3">
    <source>
        <dbReference type="ARBA" id="ARBA00023163"/>
    </source>
</evidence>
<keyword evidence="8" id="KW-1185">Reference proteome</keyword>
<dbReference type="SUPFAM" id="SSF46689">
    <property type="entry name" value="Homeodomain-like"/>
    <property type="match status" value="1"/>
</dbReference>
<keyword evidence="2 4" id="KW-0238">DNA-binding</keyword>
<keyword evidence="3" id="KW-0804">Transcription</keyword>
<evidence type="ECO:0000256" key="4">
    <source>
        <dbReference type="PROSITE-ProRule" id="PRU00335"/>
    </source>
</evidence>
<dbReference type="InterPro" id="IPR050109">
    <property type="entry name" value="HTH-type_TetR-like_transc_reg"/>
</dbReference>
<dbReference type="Pfam" id="PF00440">
    <property type="entry name" value="TetR_N"/>
    <property type="match status" value="1"/>
</dbReference>